<organism evidence="7 8">
    <name type="scientific">Micromonospora krabiensis</name>
    <dbReference type="NCBI Taxonomy" id="307121"/>
    <lineage>
        <taxon>Bacteria</taxon>
        <taxon>Bacillati</taxon>
        <taxon>Actinomycetota</taxon>
        <taxon>Actinomycetes</taxon>
        <taxon>Micromonosporales</taxon>
        <taxon>Micromonosporaceae</taxon>
        <taxon>Micromonospora</taxon>
    </lineage>
</organism>
<dbReference type="Proteomes" id="UP000199393">
    <property type="component" value="Chromosome I"/>
</dbReference>
<dbReference type="InterPro" id="IPR012337">
    <property type="entry name" value="RNaseH-like_sf"/>
</dbReference>
<dbReference type="GO" id="GO:0004520">
    <property type="term" value="F:DNA endonuclease activity"/>
    <property type="evidence" value="ECO:0007669"/>
    <property type="project" value="InterPro"/>
</dbReference>
<dbReference type="AlphaFoldDB" id="A0A1C3N4Q2"/>
<dbReference type="STRING" id="307121.GA0070620_3069"/>
<keyword evidence="8" id="KW-1185">Reference proteome</keyword>
<protein>
    <submittedName>
        <fullName evidence="7">Holliday junction resolvasome RuvABC endonuclease subunit</fullName>
    </submittedName>
</protein>
<dbReference type="GO" id="GO:0003677">
    <property type="term" value="F:DNA binding"/>
    <property type="evidence" value="ECO:0007669"/>
    <property type="project" value="UniProtKB-KW"/>
</dbReference>
<keyword evidence="6" id="KW-0234">DNA repair</keyword>
<accession>A0A1C3N4Q2</accession>
<keyword evidence="7" id="KW-0378">Hydrolase</keyword>
<dbReference type="PRINTS" id="PR00696">
    <property type="entry name" value="RSOLVASERUVC"/>
</dbReference>
<comment type="similarity">
    <text evidence="1">Belongs to the RuvC family.</text>
</comment>
<sequence>MTQPTPPKVIGLDLSLTCTGVAGNGWTDTIKPPTKLRGHERLQWIEDRIGDFAYRADLIAVEGPAYGTQRAGIQRGHHERAGLWWITTQRLWVNKIPFAVVDPTSVKRYATGKGNADKAAIMLAVARRFPWFDGGEDEADALILAAMAADHLGHPLADMPATHRKALDAVQWPDLLRAAGYGEPQRDPNACDTPGHPARPSGWCPICHGEPDEKTAALAALGRGTDDTRKDAA</sequence>
<dbReference type="InterPro" id="IPR036397">
    <property type="entry name" value="RNaseH_sf"/>
</dbReference>
<evidence type="ECO:0000256" key="4">
    <source>
        <dbReference type="ARBA" id="ARBA00023125"/>
    </source>
</evidence>
<evidence type="ECO:0000256" key="2">
    <source>
        <dbReference type="ARBA" id="ARBA00022763"/>
    </source>
</evidence>
<keyword evidence="3" id="KW-0460">Magnesium</keyword>
<reference evidence="8" key="1">
    <citation type="submission" date="2016-06" db="EMBL/GenBank/DDBJ databases">
        <authorList>
            <person name="Varghese N."/>
        </authorList>
    </citation>
    <scope>NUCLEOTIDE SEQUENCE [LARGE SCALE GENOMIC DNA]</scope>
    <source>
        <strain evidence="8">DSM 45344</strain>
    </source>
</reference>
<evidence type="ECO:0000256" key="6">
    <source>
        <dbReference type="ARBA" id="ARBA00023204"/>
    </source>
</evidence>
<evidence type="ECO:0000313" key="7">
    <source>
        <dbReference type="EMBL" id="SBV27545.1"/>
    </source>
</evidence>
<dbReference type="Gene3D" id="3.30.420.10">
    <property type="entry name" value="Ribonuclease H-like superfamily/Ribonuclease H"/>
    <property type="match status" value="1"/>
</dbReference>
<gene>
    <name evidence="7" type="ORF">GA0070620_3069</name>
</gene>
<dbReference type="GO" id="GO:0006281">
    <property type="term" value="P:DNA repair"/>
    <property type="evidence" value="ECO:0007669"/>
    <property type="project" value="UniProtKB-KW"/>
</dbReference>
<keyword evidence="5" id="KW-0233">DNA recombination</keyword>
<keyword evidence="4" id="KW-0238">DNA-binding</keyword>
<evidence type="ECO:0000256" key="3">
    <source>
        <dbReference type="ARBA" id="ARBA00022842"/>
    </source>
</evidence>
<name>A0A1C3N4Q2_9ACTN</name>
<dbReference type="EMBL" id="LT598496">
    <property type="protein sequence ID" value="SBV27545.1"/>
    <property type="molecule type" value="Genomic_DNA"/>
</dbReference>
<dbReference type="GO" id="GO:0006310">
    <property type="term" value="P:DNA recombination"/>
    <property type="evidence" value="ECO:0007669"/>
    <property type="project" value="UniProtKB-KW"/>
</dbReference>
<keyword evidence="7" id="KW-0540">Nuclease</keyword>
<dbReference type="InterPro" id="IPR002176">
    <property type="entry name" value="X-over_junc_endoDNase_RuvC"/>
</dbReference>
<dbReference type="SUPFAM" id="SSF53098">
    <property type="entry name" value="Ribonuclease H-like"/>
    <property type="match status" value="1"/>
</dbReference>
<evidence type="ECO:0000256" key="5">
    <source>
        <dbReference type="ARBA" id="ARBA00023172"/>
    </source>
</evidence>
<evidence type="ECO:0000313" key="8">
    <source>
        <dbReference type="Proteomes" id="UP000199393"/>
    </source>
</evidence>
<keyword evidence="7" id="KW-0255">Endonuclease</keyword>
<dbReference type="RefSeq" id="WP_197677599.1">
    <property type="nucleotide sequence ID" value="NZ_JBHRWG010000004.1"/>
</dbReference>
<proteinExistence type="inferred from homology"/>
<evidence type="ECO:0000256" key="1">
    <source>
        <dbReference type="ARBA" id="ARBA00009518"/>
    </source>
</evidence>
<keyword evidence="2" id="KW-0227">DNA damage</keyword>